<reference evidence="12 13" key="1">
    <citation type="submission" date="2017-03" db="EMBL/GenBank/DDBJ databases">
        <title>Widespread Adenine N6-methylation of Active Genes in Fungi.</title>
        <authorList>
            <consortium name="DOE Joint Genome Institute"/>
            <person name="Mondo S.J."/>
            <person name="Dannebaum R.O."/>
            <person name="Kuo R.C."/>
            <person name="Louie K.B."/>
            <person name="Bewick A.J."/>
            <person name="Labutti K."/>
            <person name="Haridas S."/>
            <person name="Kuo A."/>
            <person name="Salamov A."/>
            <person name="Ahrendt S.R."/>
            <person name="Lau R."/>
            <person name="Bowen B.P."/>
            <person name="Lipzen A."/>
            <person name="Sullivan W."/>
            <person name="Andreopoulos W.B."/>
            <person name="Clum A."/>
            <person name="Lindquist E."/>
            <person name="Daum C."/>
            <person name="Northen T.R."/>
            <person name="Ramamoorthy G."/>
            <person name="Schmitz R.J."/>
            <person name="Gryganskyi A."/>
            <person name="Culley D."/>
            <person name="Magnuson J."/>
            <person name="James T.Y."/>
            <person name="O'Malley M.A."/>
            <person name="Stajich J.E."/>
            <person name="Spatafora J.W."/>
            <person name="Visel A."/>
            <person name="Grigoriev I.V."/>
        </authorList>
    </citation>
    <scope>NUCLEOTIDE SEQUENCE [LARGE SCALE GENOMIC DNA]</scope>
    <source>
        <strain evidence="12 13">NRRL Y-17943</strain>
    </source>
</reference>
<keyword evidence="13" id="KW-1185">Reference proteome</keyword>
<dbReference type="PROSITE" id="PS50053">
    <property type="entry name" value="UBIQUITIN_2"/>
    <property type="match status" value="1"/>
</dbReference>
<dbReference type="Gene3D" id="3.10.20.90">
    <property type="entry name" value="Phosphatidylinositol 3-kinase Catalytic Subunit, Chain A, domain 1"/>
    <property type="match status" value="1"/>
</dbReference>
<feature type="transmembrane region" description="Helical" evidence="10">
    <location>
        <begin position="158"/>
        <end position="178"/>
    </location>
</feature>
<dbReference type="PANTHER" id="PTHR10556">
    <property type="entry name" value="3-OXO-5-ALPHA-STEROID 4-DEHYDROGENASE"/>
    <property type="match status" value="1"/>
</dbReference>
<dbReference type="FunCoup" id="A0A1Y1UII0">
    <property type="interactions" value="47"/>
</dbReference>
<keyword evidence="4 10" id="KW-0812">Transmembrane</keyword>
<dbReference type="InterPro" id="IPR039357">
    <property type="entry name" value="SRD5A/TECR"/>
</dbReference>
<evidence type="ECO:0000256" key="8">
    <source>
        <dbReference type="ARBA" id="ARBA00023098"/>
    </source>
</evidence>
<evidence type="ECO:0000256" key="7">
    <source>
        <dbReference type="ARBA" id="ARBA00023002"/>
    </source>
</evidence>
<evidence type="ECO:0000313" key="12">
    <source>
        <dbReference type="EMBL" id="ORX37799.1"/>
    </source>
</evidence>
<evidence type="ECO:0000256" key="1">
    <source>
        <dbReference type="ARBA" id="ARBA00004477"/>
    </source>
</evidence>
<evidence type="ECO:0000256" key="4">
    <source>
        <dbReference type="ARBA" id="ARBA00022692"/>
    </source>
</evidence>
<evidence type="ECO:0000256" key="10">
    <source>
        <dbReference type="SAM" id="Phobius"/>
    </source>
</evidence>
<dbReference type="InterPro" id="IPR029071">
    <property type="entry name" value="Ubiquitin-like_domsf"/>
</dbReference>
<dbReference type="InterPro" id="IPR000626">
    <property type="entry name" value="Ubiquitin-like_dom"/>
</dbReference>
<keyword evidence="3" id="KW-0444">Lipid biosynthesis</keyword>
<proteinExistence type="inferred from homology"/>
<organism evidence="12 13">
    <name type="scientific">Kockovaella imperatae</name>
    <dbReference type="NCBI Taxonomy" id="4999"/>
    <lineage>
        <taxon>Eukaryota</taxon>
        <taxon>Fungi</taxon>
        <taxon>Dikarya</taxon>
        <taxon>Basidiomycota</taxon>
        <taxon>Agaricomycotina</taxon>
        <taxon>Tremellomycetes</taxon>
        <taxon>Tremellales</taxon>
        <taxon>Cuniculitremaceae</taxon>
        <taxon>Kockovaella</taxon>
    </lineage>
</organism>
<evidence type="ECO:0000256" key="6">
    <source>
        <dbReference type="ARBA" id="ARBA00022989"/>
    </source>
</evidence>
<evidence type="ECO:0000259" key="11">
    <source>
        <dbReference type="PROSITE" id="PS50053"/>
    </source>
</evidence>
<feature type="domain" description="Ubiquitin-like" evidence="11">
    <location>
        <begin position="2"/>
        <end position="80"/>
    </location>
</feature>
<dbReference type="GO" id="GO:0005789">
    <property type="term" value="C:endoplasmic reticulum membrane"/>
    <property type="evidence" value="ECO:0007669"/>
    <property type="project" value="UniProtKB-SubCell"/>
</dbReference>
<dbReference type="InterPro" id="IPR001104">
    <property type="entry name" value="3-oxo-5_a-steroid_4-DH_C"/>
</dbReference>
<keyword evidence="6 10" id="KW-1133">Transmembrane helix</keyword>
<keyword evidence="5" id="KW-0521">NADP</keyword>
<dbReference type="Proteomes" id="UP000193218">
    <property type="component" value="Unassembled WGS sequence"/>
</dbReference>
<dbReference type="EMBL" id="NBSH01000005">
    <property type="protein sequence ID" value="ORX37799.1"/>
    <property type="molecule type" value="Genomic_DNA"/>
</dbReference>
<evidence type="ECO:0000256" key="5">
    <source>
        <dbReference type="ARBA" id="ARBA00022857"/>
    </source>
</evidence>
<comment type="caution">
    <text evidence="12">The sequence shown here is derived from an EMBL/GenBank/DDBJ whole genome shotgun (WGS) entry which is preliminary data.</text>
</comment>
<dbReference type="GeneID" id="33555144"/>
<dbReference type="Pfam" id="PF02544">
    <property type="entry name" value="Steroid_dh"/>
    <property type="match status" value="1"/>
</dbReference>
<dbReference type="GO" id="GO:0016627">
    <property type="term" value="F:oxidoreductase activity, acting on the CH-CH group of donors"/>
    <property type="evidence" value="ECO:0007669"/>
    <property type="project" value="InterPro"/>
</dbReference>
<gene>
    <name evidence="12" type="ORF">BD324DRAFT_578699</name>
</gene>
<feature type="transmembrane region" description="Helical" evidence="10">
    <location>
        <begin position="254"/>
        <end position="278"/>
    </location>
</feature>
<keyword evidence="9 10" id="KW-0472">Membrane</keyword>
<dbReference type="CDD" id="cd01801">
    <property type="entry name" value="Ubl_TECR_like"/>
    <property type="match status" value="1"/>
</dbReference>
<keyword evidence="8" id="KW-0443">Lipid metabolism</keyword>
<dbReference type="AlphaFoldDB" id="A0A1Y1UII0"/>
<sequence>MVSLTVSVPNKGSVPFTFDRQPVSKLTVGEVKAAIHSKYPKYVPNRQRLTIDVDGKKVALVDDENTLSSYGVSDGSALRMKDLGRQTGYKWLYIWEYAGVIFLNPLFLHFSHHLWGRYEPSTLQLTVRNLTILHFVKREFESIFIHTHSRPTLPLSYVFRNVLYYWGVVGILMGLTLYRPAYGARALQGSILNDSRWINFWGFFILICENLNFYTHYHLSTLRQPKGKPRKYPTGFGFGTAVCANYWFETLGVLGLLIMTGFDLGTLVYNIIAIYFMFRWSGQKYARYKKEFDPKIFPGKRYKFFPPLY</sequence>
<dbReference type="PROSITE" id="PS50244">
    <property type="entry name" value="S5A_REDUCTASE"/>
    <property type="match status" value="1"/>
</dbReference>
<evidence type="ECO:0000256" key="9">
    <source>
        <dbReference type="ARBA" id="ARBA00023136"/>
    </source>
</evidence>
<accession>A0A1Y1UII0</accession>
<evidence type="ECO:0000313" key="13">
    <source>
        <dbReference type="Proteomes" id="UP000193218"/>
    </source>
</evidence>
<dbReference type="GO" id="GO:0042761">
    <property type="term" value="P:very long-chain fatty acid biosynthetic process"/>
    <property type="evidence" value="ECO:0007669"/>
    <property type="project" value="TreeGrafter"/>
</dbReference>
<evidence type="ECO:0000256" key="2">
    <source>
        <dbReference type="ARBA" id="ARBA00007742"/>
    </source>
</evidence>
<dbReference type="OrthoDB" id="540503at2759"/>
<dbReference type="STRING" id="4999.A0A1Y1UII0"/>
<protein>
    <submittedName>
        <fullName evidence="12">3-oxo-5-alpha-steroid 4-dehydrogenase-domain-containing protein</fullName>
    </submittedName>
</protein>
<dbReference type="InParanoid" id="A0A1Y1UII0"/>
<dbReference type="PANTHER" id="PTHR10556:SF28">
    <property type="entry name" value="VERY-LONG-CHAIN ENOYL-COA REDUCTASE"/>
    <property type="match status" value="1"/>
</dbReference>
<feature type="transmembrane region" description="Helical" evidence="10">
    <location>
        <begin position="198"/>
        <end position="219"/>
    </location>
</feature>
<evidence type="ECO:0000256" key="3">
    <source>
        <dbReference type="ARBA" id="ARBA00022516"/>
    </source>
</evidence>
<comment type="similarity">
    <text evidence="2">Belongs to the steroid 5-alpha reductase family.</text>
</comment>
<dbReference type="SUPFAM" id="SSF54236">
    <property type="entry name" value="Ubiquitin-like"/>
    <property type="match status" value="1"/>
</dbReference>
<keyword evidence="7" id="KW-0560">Oxidoreductase</keyword>
<dbReference type="RefSeq" id="XP_021871786.1">
    <property type="nucleotide sequence ID" value="XM_022013336.1"/>
</dbReference>
<name>A0A1Y1UII0_9TREE</name>
<comment type="subcellular location">
    <subcellularLocation>
        <location evidence="1">Endoplasmic reticulum membrane</location>
        <topology evidence="1">Multi-pass membrane protein</topology>
    </subcellularLocation>
</comment>